<evidence type="ECO:0000256" key="3">
    <source>
        <dbReference type="ARBA" id="ARBA00023136"/>
    </source>
</evidence>
<keyword evidence="8" id="KW-1185">Reference proteome</keyword>
<gene>
    <name evidence="7" type="ORF">KTO63_00670</name>
</gene>
<dbReference type="InterPro" id="IPR012944">
    <property type="entry name" value="SusD_RagB_dom"/>
</dbReference>
<evidence type="ECO:0000313" key="7">
    <source>
        <dbReference type="EMBL" id="MBV4355638.1"/>
    </source>
</evidence>
<accession>A0A9E2W2Z0</accession>
<keyword evidence="4" id="KW-0998">Cell outer membrane</keyword>
<comment type="subcellular location">
    <subcellularLocation>
        <location evidence="1">Cell outer membrane</location>
    </subcellularLocation>
</comment>
<keyword evidence="2" id="KW-0732">Signal</keyword>
<evidence type="ECO:0000313" key="8">
    <source>
        <dbReference type="Proteomes" id="UP000812270"/>
    </source>
</evidence>
<keyword evidence="3" id="KW-0472">Membrane</keyword>
<dbReference type="Proteomes" id="UP000812270">
    <property type="component" value="Unassembled WGS sequence"/>
</dbReference>
<reference evidence="7" key="1">
    <citation type="submission" date="2021-06" db="EMBL/GenBank/DDBJ databases">
        <authorList>
            <person name="Huq M.A."/>
        </authorList>
    </citation>
    <scope>NUCLEOTIDE SEQUENCE</scope>
    <source>
        <strain evidence="7">MAH-26</strain>
    </source>
</reference>
<dbReference type="Pfam" id="PF07980">
    <property type="entry name" value="SusD_RagB"/>
    <property type="match status" value="1"/>
</dbReference>
<organism evidence="7 8">
    <name type="scientific">Pinibacter aurantiacus</name>
    <dbReference type="NCBI Taxonomy" id="2851599"/>
    <lineage>
        <taxon>Bacteria</taxon>
        <taxon>Pseudomonadati</taxon>
        <taxon>Bacteroidota</taxon>
        <taxon>Chitinophagia</taxon>
        <taxon>Chitinophagales</taxon>
        <taxon>Chitinophagaceae</taxon>
        <taxon>Pinibacter</taxon>
    </lineage>
</organism>
<dbReference type="AlphaFoldDB" id="A0A9E2W2Z0"/>
<dbReference type="EMBL" id="JAHSPG010000001">
    <property type="protein sequence ID" value="MBV4355638.1"/>
    <property type="molecule type" value="Genomic_DNA"/>
</dbReference>
<evidence type="ECO:0000256" key="1">
    <source>
        <dbReference type="ARBA" id="ARBA00004442"/>
    </source>
</evidence>
<protein>
    <submittedName>
        <fullName evidence="7">RagB/SusD family nutrient uptake outer membrane protein</fullName>
    </submittedName>
</protein>
<feature type="domain" description="RagB/SusD" evidence="5">
    <location>
        <begin position="365"/>
        <end position="641"/>
    </location>
</feature>
<dbReference type="InterPro" id="IPR033985">
    <property type="entry name" value="SusD-like_N"/>
</dbReference>
<sequence>MRSIYKYILPALLIVSGVSCKKYLDVVPDNVGTLDYAFHNRNEAENYLFTCYSYTQRGDVTHDAAFVSSSEIVYPMNLKSEYFNKIGFNLVRGGQTSASPIFNYWDGGNNGDNMFVPIRMCNTMLENIDKPIDLSPVEKTRWVAETKFLKAYYHYYLLRLYGPIPVIDKNLDINASPEAVMVKRQPIDSVVNYIVKLLDQAAPDLPPMIENQVKELGRVTKPAALSLKAEVLMLAASPLFNGNPDYAGFKDKGKDGINLFPESYDAMKWKRAADACKEAIDAAEGVGIRLYKDFSAPTLTLTEESREVLMLQNVVTEQWDKNPELIWCSNPTYGFQGESMPIMTAKSLLHLWSIPSTFAVPISETELFYTKNGVPINEDKTWDYNNRYTLQDGDETNRAYIKEAYTTIKAHFDREPRFYADIAFDGGIWLGNAQLNLDKALYVQARGVGSFSGGMKNDVCGNITGYWPKKLVNYLTTHDDQGRKDVAFRIARIRMAGLYLWYAEALNEAGNDQGARDMAISYLDKVRERAGLQGVKASWTSYSNNPTKFATQDGLRKIIHQERRIELCFEAQCGWDLRRWKEMQEVLGKPMQGWSIDENQAVNYYRPRTVLVPDFRLKDYLWPIQDDNLIKNTNLVQTPYW</sequence>
<dbReference type="PROSITE" id="PS51257">
    <property type="entry name" value="PROKAR_LIPOPROTEIN"/>
    <property type="match status" value="1"/>
</dbReference>
<evidence type="ECO:0000256" key="4">
    <source>
        <dbReference type="ARBA" id="ARBA00023237"/>
    </source>
</evidence>
<evidence type="ECO:0000259" key="5">
    <source>
        <dbReference type="Pfam" id="PF07980"/>
    </source>
</evidence>
<dbReference type="RefSeq" id="WP_217789190.1">
    <property type="nucleotide sequence ID" value="NZ_JAHSPG010000001.1"/>
</dbReference>
<comment type="caution">
    <text evidence="7">The sequence shown here is derived from an EMBL/GenBank/DDBJ whole genome shotgun (WGS) entry which is preliminary data.</text>
</comment>
<dbReference type="Pfam" id="PF14322">
    <property type="entry name" value="SusD-like_3"/>
    <property type="match status" value="1"/>
</dbReference>
<name>A0A9E2W2Z0_9BACT</name>
<proteinExistence type="predicted"/>
<evidence type="ECO:0000259" key="6">
    <source>
        <dbReference type="Pfam" id="PF14322"/>
    </source>
</evidence>
<evidence type="ECO:0000256" key="2">
    <source>
        <dbReference type="ARBA" id="ARBA00022729"/>
    </source>
</evidence>
<feature type="domain" description="SusD-like N-terminal" evidence="6">
    <location>
        <begin position="113"/>
        <end position="230"/>
    </location>
</feature>
<dbReference type="GO" id="GO:0009279">
    <property type="term" value="C:cell outer membrane"/>
    <property type="evidence" value="ECO:0007669"/>
    <property type="project" value="UniProtKB-SubCell"/>
</dbReference>